<dbReference type="PANTHER" id="PTHR30290:SF9">
    <property type="entry name" value="OLIGOPEPTIDE-BINDING PROTEIN APPA"/>
    <property type="match status" value="1"/>
</dbReference>
<evidence type="ECO:0000313" key="5">
    <source>
        <dbReference type="EMBL" id="MEP0816995.1"/>
    </source>
</evidence>
<name>A0ABV0J791_9CYAN</name>
<dbReference type="PANTHER" id="PTHR30290">
    <property type="entry name" value="PERIPLASMIC BINDING COMPONENT OF ABC TRANSPORTER"/>
    <property type="match status" value="1"/>
</dbReference>
<feature type="domain" description="Solute-binding protein family 5" evidence="4">
    <location>
        <begin position="88"/>
        <end position="509"/>
    </location>
</feature>
<sequence length="610" mass="69370">MTAISFGMKLLRRWLSVLLVLSLAIAPSLLLTGCRPTEFRTAAAQVPQLVLTSLSDPKTFNPTFNQEFPNVFLFTEEHLLRENGVTGEVEPALAESWSISANKQRVIFNLRPNLQWSDGQPLTAADVVFTFQQVIFNPEIPTDYADSLRIGGNRAFPQVQQLDDRRVEFILPEPFAPLLRSLAGHDGAPILPKHALERSVQTLSSDGNPQFISTWSTATNPKQLVVNGPYQVESYVSGQRIVFRRNPYYWRRDPQGQPLPYIERLVWQFIENTDTQLLRFRSGDLDVMGDVRPLRPEYFSLLKREEKRGKFKLYNGGPWSGTTYLTFNLTEARDKNNRPFVDPIKSKWFNTLAFRQAIAHAIDRPRMNNNLFRGISELQDSPISVQSPYYLSPQEGLKTYDYNLQKARQLLKSAGFKYNAQGQLLDAENHPIRFTLLTNAENRQRVAMGAQIKQDLAAIGIQVDFTPISFNTLLDKVSSSRDWEAHMIGFTGGIEPHGAANLWLSSGGSHSLNLKQQPGQPPIQGWQPKDWELEIDRLYTAGARELDETKRKAIYGDFQRIVQEQLPVIYLVNEIAIVAVRDRIQGIQYTGLPSWGLWNIAELKIEDNKD</sequence>
<protein>
    <submittedName>
        <fullName evidence="5">ABC transporter substrate-binding protein</fullName>
    </submittedName>
</protein>
<accession>A0ABV0J791</accession>
<dbReference type="PIRSF" id="PIRSF002741">
    <property type="entry name" value="MppA"/>
    <property type="match status" value="1"/>
</dbReference>
<gene>
    <name evidence="5" type="ORF">NC998_07785</name>
</gene>
<keyword evidence="6" id="KW-1185">Reference proteome</keyword>
<evidence type="ECO:0000256" key="1">
    <source>
        <dbReference type="ARBA" id="ARBA00005695"/>
    </source>
</evidence>
<evidence type="ECO:0000259" key="4">
    <source>
        <dbReference type="Pfam" id="PF00496"/>
    </source>
</evidence>
<evidence type="ECO:0000313" key="6">
    <source>
        <dbReference type="Proteomes" id="UP001464891"/>
    </source>
</evidence>
<comment type="caution">
    <text evidence="5">The sequence shown here is derived from an EMBL/GenBank/DDBJ whole genome shotgun (WGS) entry which is preliminary data.</text>
</comment>
<dbReference type="CDD" id="cd08500">
    <property type="entry name" value="PBP2_NikA_DppA_OppA_like_4"/>
    <property type="match status" value="1"/>
</dbReference>
<reference evidence="5 6" key="1">
    <citation type="submission" date="2022-04" db="EMBL/GenBank/DDBJ databases">
        <title>Positive selection, recombination, and allopatry shape intraspecific diversity of widespread and dominant cyanobacteria.</title>
        <authorList>
            <person name="Wei J."/>
            <person name="Shu W."/>
            <person name="Hu C."/>
        </authorList>
    </citation>
    <scope>NUCLEOTIDE SEQUENCE [LARGE SCALE GENOMIC DNA]</scope>
    <source>
        <strain evidence="5 6">GB2-A4</strain>
    </source>
</reference>
<dbReference type="InterPro" id="IPR000914">
    <property type="entry name" value="SBP_5_dom"/>
</dbReference>
<dbReference type="EMBL" id="JAMPKM010000003">
    <property type="protein sequence ID" value="MEP0816995.1"/>
    <property type="molecule type" value="Genomic_DNA"/>
</dbReference>
<dbReference type="SUPFAM" id="SSF53850">
    <property type="entry name" value="Periplasmic binding protein-like II"/>
    <property type="match status" value="1"/>
</dbReference>
<keyword evidence="2" id="KW-0813">Transport</keyword>
<dbReference type="Proteomes" id="UP001464891">
    <property type="component" value="Unassembled WGS sequence"/>
</dbReference>
<dbReference type="Pfam" id="PF00496">
    <property type="entry name" value="SBP_bac_5"/>
    <property type="match status" value="1"/>
</dbReference>
<evidence type="ECO:0000256" key="3">
    <source>
        <dbReference type="ARBA" id="ARBA00022729"/>
    </source>
</evidence>
<keyword evidence="3" id="KW-0732">Signal</keyword>
<organism evidence="5 6">
    <name type="scientific">Trichocoleus desertorum GB2-A4</name>
    <dbReference type="NCBI Taxonomy" id="2933944"/>
    <lineage>
        <taxon>Bacteria</taxon>
        <taxon>Bacillati</taxon>
        <taxon>Cyanobacteriota</taxon>
        <taxon>Cyanophyceae</taxon>
        <taxon>Leptolyngbyales</taxon>
        <taxon>Trichocoleusaceae</taxon>
        <taxon>Trichocoleus</taxon>
    </lineage>
</organism>
<dbReference type="Gene3D" id="3.90.76.10">
    <property type="entry name" value="Dipeptide-binding Protein, Domain 1"/>
    <property type="match status" value="1"/>
</dbReference>
<dbReference type="InterPro" id="IPR030678">
    <property type="entry name" value="Peptide/Ni-bd"/>
</dbReference>
<evidence type="ECO:0000256" key="2">
    <source>
        <dbReference type="ARBA" id="ARBA00022448"/>
    </source>
</evidence>
<dbReference type="RefSeq" id="WP_242017023.1">
    <property type="nucleotide sequence ID" value="NZ_JAMPKM010000003.1"/>
</dbReference>
<dbReference type="Gene3D" id="3.10.105.10">
    <property type="entry name" value="Dipeptide-binding Protein, Domain 3"/>
    <property type="match status" value="1"/>
</dbReference>
<comment type="similarity">
    <text evidence="1">Belongs to the bacterial solute-binding protein 5 family.</text>
</comment>
<proteinExistence type="inferred from homology"/>
<dbReference type="InterPro" id="IPR039424">
    <property type="entry name" value="SBP_5"/>
</dbReference>
<dbReference type="Gene3D" id="3.40.190.10">
    <property type="entry name" value="Periplasmic binding protein-like II"/>
    <property type="match status" value="1"/>
</dbReference>